<reference evidence="1" key="1">
    <citation type="submission" date="2014-09" db="EMBL/GenBank/DDBJ databases">
        <authorList>
            <person name="Magalhaes I.L.F."/>
            <person name="Oliveira U."/>
            <person name="Santos F.R."/>
            <person name="Vidigal T.H.D.A."/>
            <person name="Brescovit A.D."/>
            <person name="Santos A.J."/>
        </authorList>
    </citation>
    <scope>NUCLEOTIDE SEQUENCE</scope>
    <source>
        <tissue evidence="1">Shoot tissue taken approximately 20 cm above the soil surface</tissue>
    </source>
</reference>
<reference evidence="1" key="2">
    <citation type="journal article" date="2015" name="Data Brief">
        <title>Shoot transcriptome of the giant reed, Arundo donax.</title>
        <authorList>
            <person name="Barrero R.A."/>
            <person name="Guerrero F.D."/>
            <person name="Moolhuijzen P."/>
            <person name="Goolsby J.A."/>
            <person name="Tidwell J."/>
            <person name="Bellgard S.E."/>
            <person name="Bellgard M.I."/>
        </authorList>
    </citation>
    <scope>NUCLEOTIDE SEQUENCE</scope>
    <source>
        <tissue evidence="1">Shoot tissue taken approximately 20 cm above the soil surface</tissue>
    </source>
</reference>
<evidence type="ECO:0000313" key="1">
    <source>
        <dbReference type="EMBL" id="JAE04396.1"/>
    </source>
</evidence>
<dbReference type="AlphaFoldDB" id="A0A0A9F2M7"/>
<organism evidence="1">
    <name type="scientific">Arundo donax</name>
    <name type="common">Giant reed</name>
    <name type="synonym">Donax arundinaceus</name>
    <dbReference type="NCBI Taxonomy" id="35708"/>
    <lineage>
        <taxon>Eukaryota</taxon>
        <taxon>Viridiplantae</taxon>
        <taxon>Streptophyta</taxon>
        <taxon>Embryophyta</taxon>
        <taxon>Tracheophyta</taxon>
        <taxon>Spermatophyta</taxon>
        <taxon>Magnoliopsida</taxon>
        <taxon>Liliopsida</taxon>
        <taxon>Poales</taxon>
        <taxon>Poaceae</taxon>
        <taxon>PACMAD clade</taxon>
        <taxon>Arundinoideae</taxon>
        <taxon>Arundineae</taxon>
        <taxon>Arundo</taxon>
    </lineage>
</organism>
<sequence length="74" mass="8670">MVHKFHHAMQEHFGCNDYFVQYTSWVNKWVVQRLQIGPVMLSEALLCLKCNIFVIVMTHDKLTVLPLTLKIALQ</sequence>
<accession>A0A0A9F2M7</accession>
<proteinExistence type="predicted"/>
<protein>
    <submittedName>
        <fullName evidence="1">Mads2</fullName>
    </submittedName>
</protein>
<name>A0A0A9F2M7_ARUDO</name>
<dbReference type="EMBL" id="GBRH01193500">
    <property type="protein sequence ID" value="JAE04396.1"/>
    <property type="molecule type" value="Transcribed_RNA"/>
</dbReference>